<evidence type="ECO:0000313" key="3">
    <source>
        <dbReference type="Proteomes" id="UP000198975"/>
    </source>
</evidence>
<name>A0A1C4DMJ6_9ENTR</name>
<accession>A0A1C4DMJ6</accession>
<dbReference type="OrthoDB" id="4070623at2"/>
<reference evidence="3" key="1">
    <citation type="submission" date="2016-08" db="EMBL/GenBank/DDBJ databases">
        <authorList>
            <person name="Varghese N."/>
            <person name="Submissions Spin"/>
        </authorList>
    </citation>
    <scope>NUCLEOTIDE SEQUENCE [LARGE SCALE GENOMIC DNA]</scope>
    <source>
        <strain evidence="3">REICA_082</strain>
    </source>
</reference>
<evidence type="ECO:0008006" key="4">
    <source>
        <dbReference type="Google" id="ProtNLM"/>
    </source>
</evidence>
<feature type="compositionally biased region" description="Basic residues" evidence="1">
    <location>
        <begin position="240"/>
        <end position="267"/>
    </location>
</feature>
<keyword evidence="3" id="KW-1185">Reference proteome</keyword>
<gene>
    <name evidence="2" type="ORF">GA0061071_11343</name>
</gene>
<dbReference type="AlphaFoldDB" id="A0A1C4DMJ6"/>
<dbReference type="PANTHER" id="PTHR35862">
    <property type="entry name" value="FELS-2 PROPHAGE PROTEIN"/>
    <property type="match status" value="1"/>
</dbReference>
<dbReference type="PANTHER" id="PTHR35862:SF3">
    <property type="entry name" value="FELS-2 PROPHAGE PROTEIN"/>
    <property type="match status" value="1"/>
</dbReference>
<dbReference type="SUPFAM" id="SSF69279">
    <property type="entry name" value="Phage tail proteins"/>
    <property type="match status" value="1"/>
</dbReference>
<protein>
    <recommendedName>
        <fullName evidence="4">Phage protein D</fullName>
    </recommendedName>
</protein>
<dbReference type="EMBL" id="FMAY01000013">
    <property type="protein sequence ID" value="SCC32440.1"/>
    <property type="molecule type" value="Genomic_DNA"/>
</dbReference>
<dbReference type="Proteomes" id="UP000198975">
    <property type="component" value="Unassembled WGS sequence"/>
</dbReference>
<sequence>MSEILYSKAGSSLVPDFMLKLESKDITGNISARLISLTMTDNRGFEADQLDIELNDADGLVALPVRGAVLTLWLGWKDSALVNKGSFTVDEVEHRGAPDTVTIRARSADFRGSLNSRREESWHDKTLGAIVEAIAARNKLTAAVAPELAKIPLPHIDQAQESDAKFLTRLADRNGGEVSIKAGKLLFLRPGNAVNASGKPIPQVTITRSDGDRHQFAIADRGAYTGVTAQWLHTKEPKPKKVKVKRKPKEQHLRALQHPKAKAKKKEAKVPEAREGEYMAGEADNVFALTTVYATKAQAVRAATAKWDKLQRGVAEFSINLAVGRADLYPETPVKVSGFKSVIDEQAWIISKVTHSLNNNGFTTGLELEVRLSDVEYEAGEDI</sequence>
<dbReference type="InterPro" id="IPR052726">
    <property type="entry name" value="Phage_Baseplate_Hub"/>
</dbReference>
<feature type="region of interest" description="Disordered" evidence="1">
    <location>
        <begin position="238"/>
        <end position="274"/>
    </location>
</feature>
<dbReference type="Pfam" id="PF05954">
    <property type="entry name" value="Phage_GPD"/>
    <property type="match status" value="1"/>
</dbReference>
<dbReference type="RefSeq" id="WP_088237038.1">
    <property type="nucleotide sequence ID" value="NZ_FMAY01000013.1"/>
</dbReference>
<evidence type="ECO:0000256" key="1">
    <source>
        <dbReference type="SAM" id="MobiDB-lite"/>
    </source>
</evidence>
<organism evidence="2 3">
    <name type="scientific">Kosakonia oryzendophytica</name>
    <dbReference type="NCBI Taxonomy" id="1005665"/>
    <lineage>
        <taxon>Bacteria</taxon>
        <taxon>Pseudomonadati</taxon>
        <taxon>Pseudomonadota</taxon>
        <taxon>Gammaproteobacteria</taxon>
        <taxon>Enterobacterales</taxon>
        <taxon>Enterobacteriaceae</taxon>
        <taxon>Kosakonia</taxon>
    </lineage>
</organism>
<evidence type="ECO:0000313" key="2">
    <source>
        <dbReference type="EMBL" id="SCC32440.1"/>
    </source>
</evidence>
<proteinExistence type="predicted"/>